<evidence type="ECO:0000313" key="6">
    <source>
        <dbReference type="Proteomes" id="UP000199735"/>
    </source>
</evidence>
<sequence>MTRRNKILVPEAREGLDQLKHKIIQNANQSYQTEQADDLGNRTSRQNGKTGGSIGGNMVRELVRMAEENLKHR</sequence>
<evidence type="ECO:0000256" key="1">
    <source>
        <dbReference type="ARBA" id="ARBA00003863"/>
    </source>
</evidence>
<reference evidence="4 6" key="2">
    <citation type="submission" date="2016-10" db="EMBL/GenBank/DDBJ databases">
        <authorList>
            <person name="Varghese N."/>
            <person name="Submissions S."/>
        </authorList>
    </citation>
    <scope>NUCLEOTIDE SEQUENCE [LARGE SCALE GENOMIC DNA]</scope>
    <source>
        <strain evidence="4 6">DSM 21619</strain>
    </source>
</reference>
<dbReference type="EMBL" id="CP008876">
    <property type="protein sequence ID" value="AIF68162.1"/>
    <property type="molecule type" value="Genomic_DNA"/>
</dbReference>
<dbReference type="GO" id="GO:0003690">
    <property type="term" value="F:double-stranded DNA binding"/>
    <property type="evidence" value="ECO:0007669"/>
    <property type="project" value="InterPro"/>
</dbReference>
<dbReference type="RefSeq" id="WP_038564806.1">
    <property type="nucleotide sequence ID" value="NZ_CP008876.1"/>
</dbReference>
<evidence type="ECO:0000256" key="2">
    <source>
        <dbReference type="SAM" id="MobiDB-lite"/>
    </source>
</evidence>
<evidence type="ECO:0000313" key="4">
    <source>
        <dbReference type="EMBL" id="SEN19056.1"/>
    </source>
</evidence>
<dbReference type="OrthoDB" id="1683773at2"/>
<dbReference type="HOGENOM" id="CLU_169738_0_1_9"/>
<dbReference type="Pfam" id="PF00269">
    <property type="entry name" value="SASP"/>
    <property type="match status" value="1"/>
</dbReference>
<dbReference type="Gene3D" id="6.10.10.80">
    <property type="entry name" value="Small, acid-soluble spore protein, alpha/beta type-like"/>
    <property type="match status" value="1"/>
</dbReference>
<comment type="function">
    <text evidence="1">SASP are bound to spore DNA. They are double-stranded DNA-binding proteins that cause DNA to change to an a-like conformation. They protect the DNA backbone from chemical and enzymatic cleavage and are thus involved in dormant spore's high resistance to UV light.</text>
</comment>
<dbReference type="Proteomes" id="UP000027980">
    <property type="component" value="Chromosome"/>
</dbReference>
<accession>A0AAX2EET3</accession>
<dbReference type="PANTHER" id="PTHR36107:SF1">
    <property type="entry name" value="SMALL, ACID-SOLUBLE SPORE PROTEIN A"/>
    <property type="match status" value="1"/>
</dbReference>
<evidence type="ECO:0000313" key="5">
    <source>
        <dbReference type="Proteomes" id="UP000027980"/>
    </source>
</evidence>
<feature type="region of interest" description="Disordered" evidence="2">
    <location>
        <begin position="30"/>
        <end position="58"/>
    </location>
</feature>
<protein>
    <submittedName>
        <fullName evidence="4">Small, acid-soluble spore protein, alpha/beta type</fullName>
    </submittedName>
</protein>
<dbReference type="InterPro" id="IPR050847">
    <property type="entry name" value="SASP_DNA-binding"/>
</dbReference>
<evidence type="ECO:0000313" key="3">
    <source>
        <dbReference type="EMBL" id="AIF68162.1"/>
    </source>
</evidence>
<organism evidence="3 5">
    <name type="scientific">Terribacillus saccharophilus</name>
    <dbReference type="NCBI Taxonomy" id="361277"/>
    <lineage>
        <taxon>Bacteria</taxon>
        <taxon>Bacillati</taxon>
        <taxon>Bacillota</taxon>
        <taxon>Bacilli</taxon>
        <taxon>Bacillales</taxon>
        <taxon>Bacillaceae</taxon>
        <taxon>Terribacillus</taxon>
    </lineage>
</organism>
<proteinExistence type="predicted"/>
<dbReference type="Proteomes" id="UP000199735">
    <property type="component" value="Unassembled WGS sequence"/>
</dbReference>
<dbReference type="InterPro" id="IPR001448">
    <property type="entry name" value="SASP_alpha/beta-type"/>
</dbReference>
<dbReference type="GO" id="GO:0006265">
    <property type="term" value="P:DNA topological change"/>
    <property type="evidence" value="ECO:0007669"/>
    <property type="project" value="InterPro"/>
</dbReference>
<accession>A0A075LQ92</accession>
<dbReference type="GeneID" id="34222886"/>
<dbReference type="EMBL" id="FOCD01000002">
    <property type="protein sequence ID" value="SEN19056.1"/>
    <property type="molecule type" value="Genomic_DNA"/>
</dbReference>
<dbReference type="PANTHER" id="PTHR36107">
    <property type="entry name" value="SMALL, ACID-SOLUBLE SPORE PROTEIN A"/>
    <property type="match status" value="1"/>
</dbReference>
<dbReference type="AlphaFoldDB" id="A0A075LQ92"/>
<dbReference type="InterPro" id="IPR038300">
    <property type="entry name" value="SASP_sf_alpha/beta"/>
</dbReference>
<dbReference type="KEGG" id="tap:GZ22_17010"/>
<reference evidence="3 5" key="1">
    <citation type="submission" date="2014-07" db="EMBL/GenBank/DDBJ databases">
        <title>Complete genome sequence of a moderately halophilic bacterium Terribacillus aidingensis MP602, isolated from Cryptomeria fortunei in Tianmu mountain in China.</title>
        <authorList>
            <person name="Wang Y."/>
            <person name="Lu P."/>
            <person name="Zhang L."/>
        </authorList>
    </citation>
    <scope>NUCLEOTIDE SEQUENCE [LARGE SCALE GENOMIC DNA]</scope>
    <source>
        <strain evidence="3 5">MP602</strain>
    </source>
</reference>
<name>A0A075LQ92_9BACI</name>
<gene>
    <name evidence="3" type="ORF">GZ22_17010</name>
    <name evidence="4" type="ORF">SAMN04489762_1658</name>
</gene>